<dbReference type="PANTHER" id="PTHR10098:SF112">
    <property type="entry name" value="SLR0380 PROTEIN"/>
    <property type="match status" value="1"/>
</dbReference>
<keyword evidence="3" id="KW-1185">Reference proteome</keyword>
<dbReference type="PANTHER" id="PTHR10098">
    <property type="entry name" value="RAPSYN-RELATED"/>
    <property type="match status" value="1"/>
</dbReference>
<name>A0A433VGI3_9CYAN</name>
<dbReference type="InterPro" id="IPR019734">
    <property type="entry name" value="TPR_rpt"/>
</dbReference>
<dbReference type="SUPFAM" id="SSF48452">
    <property type="entry name" value="TPR-like"/>
    <property type="match status" value="3"/>
</dbReference>
<dbReference type="AlphaFoldDB" id="A0A433VGI3"/>
<comment type="caution">
    <text evidence="2">The sequence shown here is derived from an EMBL/GenBank/DDBJ whole genome shotgun (WGS) entry which is preliminary data.</text>
</comment>
<gene>
    <name evidence="2" type="ORF">DSM106972_040010</name>
</gene>
<dbReference type="Pfam" id="PF13432">
    <property type="entry name" value="TPR_16"/>
    <property type="match status" value="1"/>
</dbReference>
<proteinExistence type="predicted"/>
<dbReference type="Pfam" id="PF12770">
    <property type="entry name" value="CHAT"/>
    <property type="match status" value="1"/>
</dbReference>
<dbReference type="Gene3D" id="1.25.40.10">
    <property type="entry name" value="Tetratricopeptide repeat domain"/>
    <property type="match status" value="3"/>
</dbReference>
<evidence type="ECO:0000313" key="3">
    <source>
        <dbReference type="Proteomes" id="UP000271624"/>
    </source>
</evidence>
<dbReference type="InterPro" id="IPR024983">
    <property type="entry name" value="CHAT_dom"/>
</dbReference>
<dbReference type="SMART" id="SM00028">
    <property type="entry name" value="TPR"/>
    <property type="match status" value="5"/>
</dbReference>
<reference evidence="2" key="2">
    <citation type="journal article" date="2019" name="Genome Biol. Evol.">
        <title>Day and night: Metabolic profiles and evolutionary relationships of six axenic non-marine cyanobacteria.</title>
        <authorList>
            <person name="Will S.E."/>
            <person name="Henke P."/>
            <person name="Boedeker C."/>
            <person name="Huang S."/>
            <person name="Brinkmann H."/>
            <person name="Rohde M."/>
            <person name="Jarek M."/>
            <person name="Friedl T."/>
            <person name="Seufert S."/>
            <person name="Schumacher M."/>
            <person name="Overmann J."/>
            <person name="Neumann-Schaal M."/>
            <person name="Petersen J."/>
        </authorList>
    </citation>
    <scope>NUCLEOTIDE SEQUENCE [LARGE SCALE GENOMIC DNA]</scope>
    <source>
        <strain evidence="2">PCC 7102</strain>
    </source>
</reference>
<dbReference type="EMBL" id="RSCL01000009">
    <property type="protein sequence ID" value="RUT05180.1"/>
    <property type="molecule type" value="Genomic_DNA"/>
</dbReference>
<protein>
    <recommendedName>
        <fullName evidence="1">CHAT domain-containing protein</fullName>
    </recommendedName>
</protein>
<feature type="domain" description="CHAT" evidence="1">
    <location>
        <begin position="589"/>
        <end position="854"/>
    </location>
</feature>
<sequence>MMHPNYGFMLMKLRRWLRLFVVVTIVILFIFFSNAVTASASNSLMNGQVFYSAGLYNDAIRVWSHAVSRYENKNDKQSQALMLSYLALAYQQNGQLVLAESSISQAKRLIYDNGKVVNLKIGACVLNNQGELLFNLGNTESALLSFQQAEKYYRKSNDVMGVIGTQLNSARALQMLGYFLRAKNILEQVQTSLSAQPDSELKVTALMNLGNLLRVVGNYVGANEVNMQSLKIASAMQLHPQAFMILLNLGRLAEEQGRLTNALQFYQKGAVANSPVRLQASVYELKTLVHLDRYSDAQKLFKQIYTDLLPNYPLSQTKVYAQIELASDLIKMKSLQESSGHGNIKQDYLNISAQVLAKAYKDAQTLAHPRAESIALGRLASLYEQTQQWQNAIKLTTLALEKAHLLKAADIAYQWEWQLGRIFKAQGNIEKAITNYTEAYRILQTLRQDLVGINQDVQLSFRQSVEPVYRELVDLLLQDVPDIALKQQQSKLVFAREIIEALQMAELANYFRQACLNGQPISIEQIDTNAAVIYPIILKDRLEVILSLPNQPLRHYATLKTSAQVETAIKAMRHSQRKTSFERERLLIAQQLYDWLIKPAAEILAKHEIKTLVFVLDGSLRNIPMAALHDGTQYLIEKYALAVAPSLELFKAGVLHKDKIKVLAGGVTLPNQNLSPLPGVEQEIKSIRALVPTTVLLNQNFTIENLRNNLSKQYSVIHLATHGQFSSNVAGTYIQTWNEQLDINMLNSLIAERNLQGTSPIELLILSACQTASGDDSAALGIAGVAAHSGARSVLASLWQINDEYTPVFMNVFYKQLYSGAKRAEALQKAQLELMKSEEYKHPYYWASFILVGNWL</sequence>
<organism evidence="2 3">
    <name type="scientific">Dulcicalothrix desertica PCC 7102</name>
    <dbReference type="NCBI Taxonomy" id="232991"/>
    <lineage>
        <taxon>Bacteria</taxon>
        <taxon>Bacillati</taxon>
        <taxon>Cyanobacteriota</taxon>
        <taxon>Cyanophyceae</taxon>
        <taxon>Nostocales</taxon>
        <taxon>Calotrichaceae</taxon>
        <taxon>Dulcicalothrix</taxon>
    </lineage>
</organism>
<evidence type="ECO:0000313" key="2">
    <source>
        <dbReference type="EMBL" id="RUT05180.1"/>
    </source>
</evidence>
<dbReference type="InterPro" id="IPR011990">
    <property type="entry name" value="TPR-like_helical_dom_sf"/>
</dbReference>
<dbReference type="Proteomes" id="UP000271624">
    <property type="component" value="Unassembled WGS sequence"/>
</dbReference>
<accession>A0A433VGI3</accession>
<evidence type="ECO:0000259" key="1">
    <source>
        <dbReference type="Pfam" id="PF12770"/>
    </source>
</evidence>
<reference evidence="2" key="1">
    <citation type="submission" date="2018-12" db="EMBL/GenBank/DDBJ databases">
        <authorList>
            <person name="Will S."/>
            <person name="Neumann-Schaal M."/>
            <person name="Henke P."/>
        </authorList>
    </citation>
    <scope>NUCLEOTIDE SEQUENCE</scope>
    <source>
        <strain evidence="2">PCC 7102</strain>
    </source>
</reference>